<dbReference type="InterPro" id="IPR013120">
    <property type="entry name" value="FAR_NAD-bd"/>
</dbReference>
<dbReference type="Pfam" id="PF23562">
    <property type="entry name" value="AMP-binding_C_3"/>
    <property type="match status" value="1"/>
</dbReference>
<evidence type="ECO:0000256" key="3">
    <source>
        <dbReference type="SAM" id="Phobius"/>
    </source>
</evidence>
<dbReference type="SUPFAM" id="SSF51735">
    <property type="entry name" value="NAD(P)-binding Rossmann-fold domains"/>
    <property type="match status" value="1"/>
</dbReference>
<dbReference type="AlphaFoldDB" id="A0AA43TSH9"/>
<dbReference type="Pfam" id="PF00550">
    <property type="entry name" value="PP-binding"/>
    <property type="match status" value="1"/>
</dbReference>
<protein>
    <recommendedName>
        <fullName evidence="8">Carrier domain-containing protein</fullName>
    </recommendedName>
</protein>
<evidence type="ECO:0000259" key="5">
    <source>
        <dbReference type="Pfam" id="PF07993"/>
    </source>
</evidence>
<dbReference type="InterPro" id="IPR006162">
    <property type="entry name" value="Ppantetheine_attach_site"/>
</dbReference>
<evidence type="ECO:0000313" key="7">
    <source>
        <dbReference type="Proteomes" id="UP001161017"/>
    </source>
</evidence>
<dbReference type="PANTHER" id="PTHR43439">
    <property type="entry name" value="PHENYLACETATE-COENZYME A LIGASE"/>
    <property type="match status" value="1"/>
</dbReference>
<keyword evidence="1" id="KW-0596">Phosphopantetheine</keyword>
<dbReference type="Gene3D" id="3.40.50.720">
    <property type="entry name" value="NAD(P)-binding Rossmann-like Domain"/>
    <property type="match status" value="1"/>
</dbReference>
<sequence>MSSDLFTGDLVPHLVDQRARLTPEATFAEYPVSPSSYSEGFRKISYRDFANAVNGAAQWLTQTLGPGKDLDTLAYMGPNDIRYPALILGAVKAGYKVLAHVFKGAYLVIFLFNAVPFGTVMIAPLSGALLSGRGLVEALQKTTIDAVLAVPSIVRDLAQDMELLHQCSEHLKTIMYCGGDLPRAIGDVVASKIRLLNQFGASELGLTPNILSLKNRDHTDWKYAQFHPDLGLELRLHDDGVYELYAVRDTKKHTIQPTFTIFPEAQEYASRDLFVRHPSKEKADLWSWHARADDIIVFLNGEKTNPISAEQYITSHNNDIAAVLVLGAQRFQAALFVEPTMDRDVVSPAARAAFIERIWPTVEAANRDAPTHARLMKTHVLFTQPGKPMLRAGKGTVQRSGTLNMYESEINALYRDADSLSIQSNDASRDSRTMLDEKAIKELVRQSILSTTGWTSLDQSADFFGLGMDSLQALAVVRRLRQGLCMPEFALSHVYTNSSVLALTATVVQLLKHRHNSRQSQDQTRIKERKDMIEHYKKAMNEQILPNAKAKSRSENTVVTLTGSTGTLGSHILEALLRHKTVGHIYCLNRADNGSSVQAQRNEKNGLQYPLNEGRVSFLKSDLSQPYLGVTKDQYQEVVSKTTLFIHNAWSVNFNLSLSSFTAQLNGLVKLLTTLNDSTKFTRFFYISSISSLMSSSLKAEKIPEQPITADETPGPNGYADSKYVAEQIIEYAAQKMSPSPSLAFARVGQIAGAVHHAGMWSKAEWFPSMIISSLQIGALPESLGSTFDCIDWVPVDMLAGVIVELANNMEPSREPGKRVQDSHAGVYHPLNPRKISWSTLKAVVLEELEDRTPIRIEVIPLPKWIAKVRQAIESMVDNESEVNDVSLEHALRRLPAIKLLDFYEELAANEDAPANQLETSETLKMSATMQRMEPVKDEWMRKWIREWFGSVNSSAI</sequence>
<evidence type="ECO:0000256" key="2">
    <source>
        <dbReference type="ARBA" id="ARBA00022553"/>
    </source>
</evidence>
<feature type="domain" description="Thioester reductase (TE)" evidence="5">
    <location>
        <begin position="561"/>
        <end position="802"/>
    </location>
</feature>
<organism evidence="6 7">
    <name type="scientific">Ramalina farinacea</name>
    <dbReference type="NCBI Taxonomy" id="258253"/>
    <lineage>
        <taxon>Eukaryota</taxon>
        <taxon>Fungi</taxon>
        <taxon>Dikarya</taxon>
        <taxon>Ascomycota</taxon>
        <taxon>Pezizomycotina</taxon>
        <taxon>Lecanoromycetes</taxon>
        <taxon>OSLEUM clade</taxon>
        <taxon>Lecanoromycetidae</taxon>
        <taxon>Lecanorales</taxon>
        <taxon>Lecanorineae</taxon>
        <taxon>Ramalinaceae</taxon>
        <taxon>Ramalina</taxon>
    </lineage>
</organism>
<dbReference type="InterPro" id="IPR009081">
    <property type="entry name" value="PP-bd_ACP"/>
</dbReference>
<evidence type="ECO:0000313" key="6">
    <source>
        <dbReference type="EMBL" id="MDI1486648.1"/>
    </source>
</evidence>
<dbReference type="PANTHER" id="PTHR43439:SF2">
    <property type="entry name" value="ENZYME, PUTATIVE (JCVI)-RELATED"/>
    <property type="match status" value="1"/>
</dbReference>
<accession>A0AA43TSH9</accession>
<gene>
    <name evidence="6" type="ORF">OHK93_005880</name>
</gene>
<evidence type="ECO:0000259" key="4">
    <source>
        <dbReference type="Pfam" id="PF00550"/>
    </source>
</evidence>
<dbReference type="Gene3D" id="1.10.1200.10">
    <property type="entry name" value="ACP-like"/>
    <property type="match status" value="1"/>
</dbReference>
<dbReference type="Gene3D" id="3.40.50.12780">
    <property type="entry name" value="N-terminal domain of ligase-like"/>
    <property type="match status" value="2"/>
</dbReference>
<dbReference type="PROSITE" id="PS00012">
    <property type="entry name" value="PHOSPHOPANTETHEINE"/>
    <property type="match status" value="1"/>
</dbReference>
<dbReference type="SUPFAM" id="SSF47336">
    <property type="entry name" value="ACP-like"/>
    <property type="match status" value="1"/>
</dbReference>
<name>A0AA43TSH9_9LECA</name>
<dbReference type="SUPFAM" id="SSF56801">
    <property type="entry name" value="Acetyl-CoA synthetase-like"/>
    <property type="match status" value="1"/>
</dbReference>
<dbReference type="Pfam" id="PF07993">
    <property type="entry name" value="NAD_binding_4"/>
    <property type="match status" value="1"/>
</dbReference>
<keyword evidence="3" id="KW-0812">Transmembrane</keyword>
<keyword evidence="3" id="KW-1133">Transmembrane helix</keyword>
<feature type="domain" description="Carrier" evidence="4">
    <location>
        <begin position="443"/>
        <end position="506"/>
    </location>
</feature>
<keyword evidence="7" id="KW-1185">Reference proteome</keyword>
<evidence type="ECO:0000256" key="1">
    <source>
        <dbReference type="ARBA" id="ARBA00022450"/>
    </source>
</evidence>
<dbReference type="InterPro" id="IPR036736">
    <property type="entry name" value="ACP-like_sf"/>
</dbReference>
<evidence type="ECO:0008006" key="8">
    <source>
        <dbReference type="Google" id="ProtNLM"/>
    </source>
</evidence>
<proteinExistence type="predicted"/>
<keyword evidence="2" id="KW-0597">Phosphoprotein</keyword>
<reference evidence="6" key="1">
    <citation type="journal article" date="2023" name="Genome Biol. Evol.">
        <title>First Whole Genome Sequence and Flow Cytometry Genome Size Data for the Lichen-Forming Fungus Ramalina farinacea (Ascomycota).</title>
        <authorList>
            <person name="Llewellyn T."/>
            <person name="Mian S."/>
            <person name="Hill R."/>
            <person name="Leitch I.J."/>
            <person name="Gaya E."/>
        </authorList>
    </citation>
    <scope>NUCLEOTIDE SEQUENCE</scope>
    <source>
        <strain evidence="6">LIQ254RAFAR</strain>
    </source>
</reference>
<dbReference type="InterPro" id="IPR042099">
    <property type="entry name" value="ANL_N_sf"/>
</dbReference>
<keyword evidence="3" id="KW-0472">Membrane</keyword>
<dbReference type="InterPro" id="IPR036291">
    <property type="entry name" value="NAD(P)-bd_dom_sf"/>
</dbReference>
<dbReference type="InterPro" id="IPR051414">
    <property type="entry name" value="Adenylate-forming_Reductase"/>
</dbReference>
<dbReference type="EMBL" id="JAPUFD010000003">
    <property type="protein sequence ID" value="MDI1486648.1"/>
    <property type="molecule type" value="Genomic_DNA"/>
</dbReference>
<feature type="transmembrane region" description="Helical" evidence="3">
    <location>
        <begin position="105"/>
        <end position="130"/>
    </location>
</feature>
<comment type="caution">
    <text evidence="6">The sequence shown here is derived from an EMBL/GenBank/DDBJ whole genome shotgun (WGS) entry which is preliminary data.</text>
</comment>
<dbReference type="Proteomes" id="UP001161017">
    <property type="component" value="Unassembled WGS sequence"/>
</dbReference>